<evidence type="ECO:0000256" key="1">
    <source>
        <dbReference type="ARBA" id="ARBA00004141"/>
    </source>
</evidence>
<protein>
    <submittedName>
        <fullName evidence="7">Hemolysin III</fullName>
    </submittedName>
</protein>
<proteinExistence type="predicted"/>
<feature type="binding site" evidence="5">
    <location>
        <position position="194"/>
    </location>
    <ligand>
        <name>Zn(2+)</name>
        <dbReference type="ChEBI" id="CHEBI:29105"/>
    </ligand>
</feature>
<feature type="transmembrane region" description="Helical" evidence="6">
    <location>
        <begin position="21"/>
        <end position="38"/>
    </location>
</feature>
<dbReference type="PANTHER" id="PTHR20855">
    <property type="entry name" value="ADIPOR/PROGESTIN RECEPTOR-RELATED"/>
    <property type="match status" value="1"/>
</dbReference>
<keyword evidence="4 6" id="KW-0472">Membrane</keyword>
<feature type="transmembrane region" description="Helical" evidence="6">
    <location>
        <begin position="193"/>
        <end position="214"/>
    </location>
</feature>
<evidence type="ECO:0000313" key="8">
    <source>
        <dbReference type="Proteomes" id="UP000199120"/>
    </source>
</evidence>
<keyword evidence="3 6" id="KW-1133">Transmembrane helix</keyword>
<comment type="subcellular location">
    <subcellularLocation>
        <location evidence="1">Membrane</location>
        <topology evidence="1">Multi-pass membrane protein</topology>
    </subcellularLocation>
</comment>
<dbReference type="Proteomes" id="UP000199120">
    <property type="component" value="Unassembled WGS sequence"/>
</dbReference>
<feature type="binding site" evidence="5">
    <location>
        <position position="68"/>
    </location>
    <ligand>
        <name>Zn(2+)</name>
        <dbReference type="ChEBI" id="CHEBI:29105"/>
    </ligand>
</feature>
<keyword evidence="8" id="KW-1185">Reference proteome</keyword>
<evidence type="ECO:0000256" key="2">
    <source>
        <dbReference type="ARBA" id="ARBA00022692"/>
    </source>
</evidence>
<gene>
    <name evidence="7" type="ORF">SAMN05192542_104511</name>
</gene>
<sequence length="229" mass="24956">MPELETWPIAREEQANSISHIIGLAAAGAALFVWHPLSNHAWDSRPLFGVYLYALSLGALYLFSAASHGCPQGEYKQVLTRLDEGAIFIFVAGTYSAFSLGSPRPPDWFALGFVWCVAVAGAVLKVAGKLSDRRVAVACYLLLGWSAFFAVRPLLRNASHETVVWLAVGCLCYTTGVYFYMRSAHARFSHLIWHLFVMGGTGCHLASILCYLAPGAPVTTTLMDIVRAV</sequence>
<evidence type="ECO:0000256" key="5">
    <source>
        <dbReference type="PIRSR" id="PIRSR604254-1"/>
    </source>
</evidence>
<feature type="binding site" evidence="5">
    <location>
        <position position="190"/>
    </location>
    <ligand>
        <name>Zn(2+)</name>
        <dbReference type="ChEBI" id="CHEBI:29105"/>
    </ligand>
</feature>
<dbReference type="GO" id="GO:0046872">
    <property type="term" value="F:metal ion binding"/>
    <property type="evidence" value="ECO:0007669"/>
    <property type="project" value="UniProtKB-KW"/>
</dbReference>
<evidence type="ECO:0000256" key="6">
    <source>
        <dbReference type="SAM" id="Phobius"/>
    </source>
</evidence>
<dbReference type="RefSeq" id="WP_166676566.1">
    <property type="nucleotide sequence ID" value="NZ_FNSR01000002.1"/>
</dbReference>
<organism evidence="7 8">
    <name type="scientific">Paraburkholderia caballeronis</name>
    <dbReference type="NCBI Taxonomy" id="416943"/>
    <lineage>
        <taxon>Bacteria</taxon>
        <taxon>Pseudomonadati</taxon>
        <taxon>Pseudomonadota</taxon>
        <taxon>Betaproteobacteria</taxon>
        <taxon>Burkholderiales</taxon>
        <taxon>Burkholderiaceae</taxon>
        <taxon>Paraburkholderia</taxon>
    </lineage>
</organism>
<keyword evidence="5" id="KW-0479">Metal-binding</keyword>
<feature type="transmembrane region" description="Helical" evidence="6">
    <location>
        <begin position="50"/>
        <end position="70"/>
    </location>
</feature>
<evidence type="ECO:0000313" key="7">
    <source>
        <dbReference type="EMBL" id="SEL02863.1"/>
    </source>
</evidence>
<accession>A0A1H7LV83</accession>
<dbReference type="Pfam" id="PF03006">
    <property type="entry name" value="HlyIII"/>
    <property type="match status" value="1"/>
</dbReference>
<dbReference type="EMBL" id="FOAJ01000004">
    <property type="protein sequence ID" value="SEL02863.1"/>
    <property type="molecule type" value="Genomic_DNA"/>
</dbReference>
<dbReference type="AlphaFoldDB" id="A0A1H7LV83"/>
<reference evidence="8" key="1">
    <citation type="submission" date="2016-10" db="EMBL/GenBank/DDBJ databases">
        <authorList>
            <person name="Varghese N."/>
            <person name="Submissions S."/>
        </authorList>
    </citation>
    <scope>NUCLEOTIDE SEQUENCE [LARGE SCALE GENOMIC DNA]</scope>
    <source>
        <strain evidence="8">LMG 26416</strain>
    </source>
</reference>
<dbReference type="PANTHER" id="PTHR20855:SF3">
    <property type="entry name" value="LD03007P"/>
    <property type="match status" value="1"/>
</dbReference>
<name>A0A1H7LV83_9BURK</name>
<dbReference type="STRING" id="416943.SAMN05445871_3665"/>
<evidence type="ECO:0000256" key="4">
    <source>
        <dbReference type="ARBA" id="ARBA00023136"/>
    </source>
</evidence>
<dbReference type="InterPro" id="IPR004254">
    <property type="entry name" value="AdipoR/HlyIII-related"/>
</dbReference>
<feature type="transmembrane region" description="Helical" evidence="6">
    <location>
        <begin position="135"/>
        <end position="151"/>
    </location>
</feature>
<keyword evidence="5" id="KW-0862">Zinc</keyword>
<evidence type="ECO:0000256" key="3">
    <source>
        <dbReference type="ARBA" id="ARBA00022989"/>
    </source>
</evidence>
<dbReference type="GO" id="GO:0016020">
    <property type="term" value="C:membrane"/>
    <property type="evidence" value="ECO:0007669"/>
    <property type="project" value="UniProtKB-SubCell"/>
</dbReference>
<keyword evidence="2 6" id="KW-0812">Transmembrane</keyword>
<feature type="transmembrane region" description="Helical" evidence="6">
    <location>
        <begin position="108"/>
        <end position="128"/>
    </location>
</feature>
<feature type="transmembrane region" description="Helical" evidence="6">
    <location>
        <begin position="163"/>
        <end position="181"/>
    </location>
</feature>